<name>A0A6J7XG99_9CAUD</name>
<dbReference type="Gene3D" id="6.10.140.1310">
    <property type="match status" value="1"/>
</dbReference>
<evidence type="ECO:0000313" key="6">
    <source>
        <dbReference type="EMBL" id="CAB4220383.1"/>
    </source>
</evidence>
<organism evidence="7">
    <name type="scientific">uncultured Caudovirales phage</name>
    <dbReference type="NCBI Taxonomy" id="2100421"/>
    <lineage>
        <taxon>Viruses</taxon>
        <taxon>Duplodnaviria</taxon>
        <taxon>Heunggongvirae</taxon>
        <taxon>Uroviricota</taxon>
        <taxon>Caudoviricetes</taxon>
        <taxon>Peduoviridae</taxon>
        <taxon>Maltschvirus</taxon>
        <taxon>Maltschvirus maltsch</taxon>
    </lineage>
</organism>
<evidence type="ECO:0000313" key="5">
    <source>
        <dbReference type="EMBL" id="CAB4217473.1"/>
    </source>
</evidence>
<evidence type="ECO:0000259" key="1">
    <source>
        <dbReference type="Pfam" id="PF16778"/>
    </source>
</evidence>
<evidence type="ECO:0000313" key="7">
    <source>
        <dbReference type="EMBL" id="CAB5230442.1"/>
    </source>
</evidence>
<protein>
    <submittedName>
        <fullName evidence="7">Phage tail assembly chaperone protein</fullName>
    </submittedName>
</protein>
<evidence type="ECO:0000313" key="2">
    <source>
        <dbReference type="EMBL" id="CAB4178948.1"/>
    </source>
</evidence>
<evidence type="ECO:0000313" key="3">
    <source>
        <dbReference type="EMBL" id="CAB4185083.1"/>
    </source>
</evidence>
<gene>
    <name evidence="2" type="ORF">UFOVP1029_15</name>
    <name evidence="3" type="ORF">UFOVP1129_15</name>
    <name evidence="4" type="ORF">UFOVP1188_15</name>
    <name evidence="5" type="ORF">UFOVP1490_32</name>
    <name evidence="7" type="ORF">UFOVP1576_15</name>
    <name evidence="6" type="ORF">UFOVP1633_15</name>
</gene>
<dbReference type="EMBL" id="LR797444">
    <property type="protein sequence ID" value="CAB4217473.1"/>
    <property type="molecule type" value="Genomic_DNA"/>
</dbReference>
<dbReference type="Pfam" id="PF16778">
    <property type="entry name" value="Phage_tail_APC"/>
    <property type="match status" value="1"/>
</dbReference>
<feature type="domain" description="Phage tail assembly chaperone-like" evidence="1">
    <location>
        <begin position="46"/>
        <end position="107"/>
    </location>
</feature>
<accession>A0A6J7XG99</accession>
<dbReference type="EMBL" id="LR797495">
    <property type="protein sequence ID" value="CAB4220383.1"/>
    <property type="molecule type" value="Genomic_DNA"/>
</dbReference>
<dbReference type="EMBL" id="LR798420">
    <property type="protein sequence ID" value="CAB5230442.1"/>
    <property type="molecule type" value="Genomic_DNA"/>
</dbReference>
<dbReference type="EMBL" id="LR797136">
    <property type="protein sequence ID" value="CAB4189343.1"/>
    <property type="molecule type" value="Genomic_DNA"/>
</dbReference>
<proteinExistence type="predicted"/>
<evidence type="ECO:0000313" key="4">
    <source>
        <dbReference type="EMBL" id="CAB4189343.1"/>
    </source>
</evidence>
<sequence length="107" mass="12555">MLIINRIYNPITIRISYYDDFGVYYLQPPAGAEIVDSPYTYPEAMAELRLERHARLWECDWTQLPDAPVTPDMVTQWRAYRKQLRDVPELVESLGWDGAVNWPTPPK</sequence>
<dbReference type="InterPro" id="IPR031893">
    <property type="entry name" value="Phage_tail_APC"/>
</dbReference>
<dbReference type="EMBL" id="LR797077">
    <property type="protein sequence ID" value="CAB4185083.1"/>
    <property type="molecule type" value="Genomic_DNA"/>
</dbReference>
<dbReference type="EMBL" id="LR796972">
    <property type="protein sequence ID" value="CAB4178948.1"/>
    <property type="molecule type" value="Genomic_DNA"/>
</dbReference>
<reference evidence="7" key="1">
    <citation type="submission" date="2020-05" db="EMBL/GenBank/DDBJ databases">
        <authorList>
            <person name="Chiriac C."/>
            <person name="Salcher M."/>
            <person name="Ghai R."/>
            <person name="Kavagutti S V."/>
        </authorList>
    </citation>
    <scope>NUCLEOTIDE SEQUENCE</scope>
</reference>